<dbReference type="GO" id="GO:0005886">
    <property type="term" value="C:plasma membrane"/>
    <property type="evidence" value="ECO:0007669"/>
    <property type="project" value="UniProtKB-SubCell"/>
</dbReference>
<dbReference type="Pfam" id="PF00999">
    <property type="entry name" value="Na_H_Exchanger"/>
    <property type="match status" value="1"/>
</dbReference>
<keyword evidence="10" id="KW-0050">Antiport</keyword>
<sequence length="601" mass="64267">MLTVDQLALLFVLLLGAVVSVPVGDRFGLPAPVLMTLLGIGLAVADFVPNVDIPPDLILPALLPPLLYAAVRRTSWRQFTANKRPIFLLAVALVFVTTAVVALVAGAIVPGLPIAAAVALGALVAPPDPVAATAVAGQLGLPRRLVSILEGEGLFNDVTAIVLYHVAIAAAVSGTFSLPNAVLDLVLSAVVAVAVGLALGWAANRLMDLLDDVTLQIGLTLLVPYASYVLAEELHGSGVLAVLTTALFLAEYATDADDVMTRLAGHTFWNVVDTLVTGVAFGLIGLELHNALRTASGRWGEMLGWAAAIVAVVVLVRLAYLLPATWLTKRLHAKRDYDEEIPTSWRETVVMWWAGMRGVASAALALAIPLKMDDGSPFPDRDEIVFIAFGVIMGTLVLQGLTLPWLVKRLGVRADTGSEKAFEKALAIRAAKAAKRRLREIEDVEELPEELSEQLLRRAFDIGARISPDLGDEERREAHEQRVRRMKRVRRIQGEMMSAARHEVLAARSEPGRIRRLWTGCCGIWMCGVCVEVCSPTRAPPASSRLTGAGLPWGCGGDCGSWGSGRWCSLWDVARGGASLWRVCGGGVTPRAVFGVLCTIR</sequence>
<comment type="subcellular location">
    <subcellularLocation>
        <location evidence="1 10">Cell membrane</location>
        <topology evidence="1 10">Multi-pass membrane protein</topology>
    </subcellularLocation>
</comment>
<gene>
    <name evidence="12" type="ORF">SAV31267_028980</name>
</gene>
<keyword evidence="4 10" id="KW-0812">Transmembrane</keyword>
<feature type="transmembrane region" description="Helical" evidence="10">
    <location>
        <begin position="305"/>
        <end position="328"/>
    </location>
</feature>
<dbReference type="PANTHER" id="PTHR10110:SF86">
    <property type="entry name" value="SODIUM_HYDROGEN EXCHANGER 7"/>
    <property type="match status" value="1"/>
</dbReference>
<evidence type="ECO:0000313" key="13">
    <source>
        <dbReference type="Proteomes" id="UP000299211"/>
    </source>
</evidence>
<dbReference type="InterPro" id="IPR006153">
    <property type="entry name" value="Cation/H_exchanger_TM"/>
</dbReference>
<comment type="function">
    <text evidence="10">Na(+)/H(+) antiporter that extrudes sodium in exchange for external protons.</text>
</comment>
<feature type="transmembrane region" description="Helical" evidence="10">
    <location>
        <begin position="237"/>
        <end position="254"/>
    </location>
</feature>
<comment type="caution">
    <text evidence="12">The sequence shown here is derived from an EMBL/GenBank/DDBJ whole genome shotgun (WGS) entry which is preliminary data.</text>
</comment>
<name>A0A4D4MMS6_STRAX</name>
<comment type="similarity">
    <text evidence="10">Belongs to the monovalent cation:proton antiporter 1 (CPA1) transporter (TC 2.A.36) family.</text>
</comment>
<feature type="transmembrane region" description="Helical" evidence="10">
    <location>
        <begin position="384"/>
        <end position="407"/>
    </location>
</feature>
<proteinExistence type="inferred from homology"/>
<feature type="transmembrane region" description="Helical" evidence="10">
    <location>
        <begin position="349"/>
        <end position="372"/>
    </location>
</feature>
<feature type="domain" description="Cation/H+ exchanger transmembrane" evidence="11">
    <location>
        <begin position="18"/>
        <end position="408"/>
    </location>
</feature>
<evidence type="ECO:0000256" key="5">
    <source>
        <dbReference type="ARBA" id="ARBA00022989"/>
    </source>
</evidence>
<dbReference type="GO" id="GO:0015385">
    <property type="term" value="F:sodium:proton antiporter activity"/>
    <property type="evidence" value="ECO:0007669"/>
    <property type="project" value="InterPro"/>
</dbReference>
<feature type="transmembrane region" description="Helical" evidence="10">
    <location>
        <begin position="182"/>
        <end position="201"/>
    </location>
</feature>
<evidence type="ECO:0000256" key="9">
    <source>
        <dbReference type="ARBA" id="ARBA00023201"/>
    </source>
</evidence>
<keyword evidence="5 10" id="KW-1133">Transmembrane helix</keyword>
<evidence type="ECO:0000256" key="1">
    <source>
        <dbReference type="ARBA" id="ARBA00004651"/>
    </source>
</evidence>
<dbReference type="STRING" id="33903.AQJ43_13365"/>
<dbReference type="Proteomes" id="UP000299211">
    <property type="component" value="Unassembled WGS sequence"/>
</dbReference>
<evidence type="ECO:0000256" key="7">
    <source>
        <dbReference type="ARBA" id="ARBA00023065"/>
    </source>
</evidence>
<feature type="transmembrane region" description="Helical" evidence="10">
    <location>
        <begin position="153"/>
        <end position="176"/>
    </location>
</feature>
<dbReference type="InterPro" id="IPR018422">
    <property type="entry name" value="Cation/H_exchanger_CPA1"/>
</dbReference>
<keyword evidence="6 10" id="KW-0915">Sodium</keyword>
<comment type="caution">
    <text evidence="10">Lacks conserved residue(s) required for the propagation of feature annotation.</text>
</comment>
<keyword evidence="8 10" id="KW-0472">Membrane</keyword>
<dbReference type="InterPro" id="IPR004705">
    <property type="entry name" value="Cation/H_exchanger_CPA1_bac"/>
</dbReference>
<protein>
    <submittedName>
        <fullName evidence="12">Na+/H+ antiporter</fullName>
    </submittedName>
</protein>
<feature type="transmembrane region" description="Helical" evidence="10">
    <location>
        <begin position="86"/>
        <end position="108"/>
    </location>
</feature>
<dbReference type="GO" id="GO:0015386">
    <property type="term" value="F:potassium:proton antiporter activity"/>
    <property type="evidence" value="ECO:0007669"/>
    <property type="project" value="TreeGrafter"/>
</dbReference>
<reference evidence="12 13" key="1">
    <citation type="submission" date="2019-04" db="EMBL/GenBank/DDBJ databases">
        <title>Draft genome sequences of Streptomyces avermitilis ATCC 31267.</title>
        <authorList>
            <person name="Komaki H."/>
            <person name="Tamura T."/>
            <person name="Hosoyama A."/>
        </authorList>
    </citation>
    <scope>NUCLEOTIDE SEQUENCE [LARGE SCALE GENOMIC DNA]</scope>
    <source>
        <strain evidence="12 13">ATCC 31267</strain>
    </source>
</reference>
<evidence type="ECO:0000256" key="8">
    <source>
        <dbReference type="ARBA" id="ARBA00023136"/>
    </source>
</evidence>
<keyword evidence="7 10" id="KW-0406">Ion transport</keyword>
<organism evidence="12 13">
    <name type="scientific">Streptomyces avermitilis</name>
    <dbReference type="NCBI Taxonomy" id="33903"/>
    <lineage>
        <taxon>Bacteria</taxon>
        <taxon>Bacillati</taxon>
        <taxon>Actinomycetota</taxon>
        <taxon>Actinomycetes</taxon>
        <taxon>Kitasatosporales</taxon>
        <taxon>Streptomycetaceae</taxon>
        <taxon>Streptomyces</taxon>
    </lineage>
</organism>
<feature type="transmembrane region" description="Helical" evidence="10">
    <location>
        <begin position="30"/>
        <end position="48"/>
    </location>
</feature>
<keyword evidence="9 10" id="KW-0739">Sodium transport</keyword>
<accession>A0A4D4MMS6</accession>
<dbReference type="GO" id="GO:0051453">
    <property type="term" value="P:regulation of intracellular pH"/>
    <property type="evidence" value="ECO:0007669"/>
    <property type="project" value="TreeGrafter"/>
</dbReference>
<dbReference type="PANTHER" id="PTHR10110">
    <property type="entry name" value="SODIUM/HYDROGEN EXCHANGER"/>
    <property type="match status" value="1"/>
</dbReference>
<evidence type="ECO:0000259" key="11">
    <source>
        <dbReference type="Pfam" id="PF00999"/>
    </source>
</evidence>
<evidence type="ECO:0000256" key="10">
    <source>
        <dbReference type="RuleBase" id="RU366002"/>
    </source>
</evidence>
<evidence type="ECO:0000256" key="6">
    <source>
        <dbReference type="ARBA" id="ARBA00023053"/>
    </source>
</evidence>
<dbReference type="Gene3D" id="6.10.140.1330">
    <property type="match status" value="1"/>
</dbReference>
<evidence type="ECO:0000256" key="4">
    <source>
        <dbReference type="ARBA" id="ARBA00022692"/>
    </source>
</evidence>
<evidence type="ECO:0000313" key="12">
    <source>
        <dbReference type="EMBL" id="GDY73413.1"/>
    </source>
</evidence>
<evidence type="ECO:0000256" key="3">
    <source>
        <dbReference type="ARBA" id="ARBA00022475"/>
    </source>
</evidence>
<dbReference type="GO" id="GO:0098719">
    <property type="term" value="P:sodium ion import across plasma membrane"/>
    <property type="evidence" value="ECO:0007669"/>
    <property type="project" value="TreeGrafter"/>
</dbReference>
<dbReference type="NCBIfam" id="TIGR00831">
    <property type="entry name" value="a_cpa1"/>
    <property type="match status" value="1"/>
</dbReference>
<keyword evidence="3 10" id="KW-1003">Cell membrane</keyword>
<feature type="transmembrane region" description="Helical" evidence="10">
    <location>
        <begin position="266"/>
        <end position="285"/>
    </location>
</feature>
<dbReference type="EMBL" id="BJHY01000001">
    <property type="protein sequence ID" value="GDY73413.1"/>
    <property type="molecule type" value="Genomic_DNA"/>
</dbReference>
<evidence type="ECO:0000256" key="2">
    <source>
        <dbReference type="ARBA" id="ARBA00022448"/>
    </source>
</evidence>
<keyword evidence="2 10" id="KW-0813">Transport</keyword>
<dbReference type="AlphaFoldDB" id="A0A4D4MMS6"/>